<dbReference type="GO" id="GO:0003796">
    <property type="term" value="F:lysozyme activity"/>
    <property type="evidence" value="ECO:0007669"/>
    <property type="project" value="InterPro"/>
</dbReference>
<dbReference type="GO" id="GO:0009253">
    <property type="term" value="P:peptidoglycan catabolic process"/>
    <property type="evidence" value="ECO:0007669"/>
    <property type="project" value="InterPro"/>
</dbReference>
<evidence type="ECO:0000313" key="4">
    <source>
        <dbReference type="EMBL" id="KAI8575298.1"/>
    </source>
</evidence>
<organism evidence="4 5">
    <name type="scientific">Umbelopsis ramanniana AG</name>
    <dbReference type="NCBI Taxonomy" id="1314678"/>
    <lineage>
        <taxon>Eukaryota</taxon>
        <taxon>Fungi</taxon>
        <taxon>Fungi incertae sedis</taxon>
        <taxon>Mucoromycota</taxon>
        <taxon>Mucoromycotina</taxon>
        <taxon>Umbelopsidomycetes</taxon>
        <taxon>Umbelopsidales</taxon>
        <taxon>Umbelopsidaceae</taxon>
        <taxon>Umbelopsis</taxon>
    </lineage>
</organism>
<dbReference type="SMART" id="SM00641">
    <property type="entry name" value="Glyco_25"/>
    <property type="match status" value="1"/>
</dbReference>
<evidence type="ECO:0000313" key="5">
    <source>
        <dbReference type="Proteomes" id="UP001206595"/>
    </source>
</evidence>
<dbReference type="SUPFAM" id="SSF51445">
    <property type="entry name" value="(Trans)glycosidases"/>
    <property type="match status" value="1"/>
</dbReference>
<dbReference type="Pfam" id="PF01183">
    <property type="entry name" value="Glyco_hydro_25"/>
    <property type="match status" value="1"/>
</dbReference>
<dbReference type="GO" id="GO:0016052">
    <property type="term" value="P:carbohydrate catabolic process"/>
    <property type="evidence" value="ECO:0007669"/>
    <property type="project" value="TreeGrafter"/>
</dbReference>
<dbReference type="GO" id="GO:0016998">
    <property type="term" value="P:cell wall macromolecule catabolic process"/>
    <property type="evidence" value="ECO:0007669"/>
    <property type="project" value="InterPro"/>
</dbReference>
<sequence length="171" mass="19029">MVSSTFNTQYLGATHTRFIRGAYHVALPDKSSGAAQATHFLSYGGVWTADGITLPGALELERNPYGNPCYGLSPASMIIWIRDFSNTYHARTGRYPVISTSTNWWKACTNDNPSFGNTNPLWIISYSPSPRPLPNGWTNNVFWQYADKGPVPGYPDAWMSSIDNLQRFARG</sequence>
<dbReference type="Proteomes" id="UP001206595">
    <property type="component" value="Unassembled WGS sequence"/>
</dbReference>
<keyword evidence="5" id="KW-1185">Reference proteome</keyword>
<dbReference type="PROSITE" id="PS51904">
    <property type="entry name" value="GLYCOSYL_HYDROL_F25_2"/>
    <property type="match status" value="1"/>
</dbReference>
<evidence type="ECO:0000256" key="1">
    <source>
        <dbReference type="ARBA" id="ARBA00010646"/>
    </source>
</evidence>
<comment type="caution">
    <text evidence="4">The sequence shown here is derived from an EMBL/GenBank/DDBJ whole genome shotgun (WGS) entry which is preliminary data.</text>
</comment>
<dbReference type="GeneID" id="75917828"/>
<evidence type="ECO:0000256" key="3">
    <source>
        <dbReference type="ARBA" id="ARBA00023295"/>
    </source>
</evidence>
<evidence type="ECO:0008006" key="6">
    <source>
        <dbReference type="Google" id="ProtNLM"/>
    </source>
</evidence>
<dbReference type="InterPro" id="IPR017853">
    <property type="entry name" value="GH"/>
</dbReference>
<keyword evidence="2" id="KW-0378">Hydrolase</keyword>
<proteinExistence type="inferred from homology"/>
<dbReference type="Gene3D" id="3.20.20.80">
    <property type="entry name" value="Glycosidases"/>
    <property type="match status" value="1"/>
</dbReference>
<keyword evidence="3" id="KW-0326">Glycosidase</keyword>
<reference evidence="4" key="2">
    <citation type="journal article" date="2022" name="Proc. Natl. Acad. Sci. U.S.A.">
        <title>Diploid-dominant life cycles characterize the early evolution of Fungi.</title>
        <authorList>
            <person name="Amses K.R."/>
            <person name="Simmons D.R."/>
            <person name="Longcore J.E."/>
            <person name="Mondo S.J."/>
            <person name="Seto K."/>
            <person name="Jeronimo G.H."/>
            <person name="Bonds A.E."/>
            <person name="Quandt C.A."/>
            <person name="Davis W.J."/>
            <person name="Chang Y."/>
            <person name="Federici B.A."/>
            <person name="Kuo A."/>
            <person name="LaButti K."/>
            <person name="Pangilinan J."/>
            <person name="Andreopoulos W."/>
            <person name="Tritt A."/>
            <person name="Riley R."/>
            <person name="Hundley H."/>
            <person name="Johnson J."/>
            <person name="Lipzen A."/>
            <person name="Barry K."/>
            <person name="Lang B.F."/>
            <person name="Cuomo C.A."/>
            <person name="Buchler N.E."/>
            <person name="Grigoriev I.V."/>
            <person name="Spatafora J.W."/>
            <person name="Stajich J.E."/>
            <person name="James T.Y."/>
        </authorList>
    </citation>
    <scope>NUCLEOTIDE SEQUENCE</scope>
    <source>
        <strain evidence="4">AG</strain>
    </source>
</reference>
<reference evidence="4" key="1">
    <citation type="submission" date="2021-06" db="EMBL/GenBank/DDBJ databases">
        <authorList>
            <consortium name="DOE Joint Genome Institute"/>
            <person name="Mondo S.J."/>
            <person name="Amses K.R."/>
            <person name="Simmons D.R."/>
            <person name="Longcore J.E."/>
            <person name="Seto K."/>
            <person name="Alves G.H."/>
            <person name="Bonds A.E."/>
            <person name="Quandt C.A."/>
            <person name="Davis W.J."/>
            <person name="Chang Y."/>
            <person name="Letcher P.M."/>
            <person name="Powell M.J."/>
            <person name="Kuo A."/>
            <person name="Labutti K."/>
            <person name="Pangilinan J."/>
            <person name="Andreopoulos W."/>
            <person name="Tritt A."/>
            <person name="Riley R."/>
            <person name="Hundley H."/>
            <person name="Johnson J."/>
            <person name="Lipzen A."/>
            <person name="Barry K."/>
            <person name="Berbee M.L."/>
            <person name="Buchler N.E."/>
            <person name="Grigoriev I.V."/>
            <person name="Spatafora J.W."/>
            <person name="Stajich J.E."/>
            <person name="James T.Y."/>
        </authorList>
    </citation>
    <scope>NUCLEOTIDE SEQUENCE</scope>
    <source>
        <strain evidence="4">AG</strain>
    </source>
</reference>
<dbReference type="AlphaFoldDB" id="A0AAD5HAM4"/>
<gene>
    <name evidence="4" type="ORF">K450DRAFT_262467</name>
</gene>
<evidence type="ECO:0000256" key="2">
    <source>
        <dbReference type="ARBA" id="ARBA00022801"/>
    </source>
</evidence>
<dbReference type="InterPro" id="IPR002053">
    <property type="entry name" value="Glyco_hydro_25"/>
</dbReference>
<accession>A0AAD5HAM4</accession>
<dbReference type="PANTHER" id="PTHR34135:SF2">
    <property type="entry name" value="LYSOZYME"/>
    <property type="match status" value="1"/>
</dbReference>
<dbReference type="EMBL" id="MU620988">
    <property type="protein sequence ID" value="KAI8575298.1"/>
    <property type="molecule type" value="Genomic_DNA"/>
</dbReference>
<dbReference type="RefSeq" id="XP_051440302.1">
    <property type="nucleotide sequence ID" value="XM_051592485.1"/>
</dbReference>
<protein>
    <recommendedName>
        <fullName evidence="6">Lysozyme</fullName>
    </recommendedName>
</protein>
<dbReference type="InterPro" id="IPR018077">
    <property type="entry name" value="Glyco_hydro_fam25_subgr"/>
</dbReference>
<name>A0AAD5HAM4_UMBRA</name>
<comment type="similarity">
    <text evidence="1">Belongs to the glycosyl hydrolase 25 family.</text>
</comment>
<dbReference type="PANTHER" id="PTHR34135">
    <property type="entry name" value="LYSOZYME"/>
    <property type="match status" value="1"/>
</dbReference>